<protein>
    <submittedName>
        <fullName evidence="2">Uncharacterized protein</fullName>
    </submittedName>
</protein>
<accession>A0A0L9U6D8</accession>
<organism evidence="2 3">
    <name type="scientific">Phaseolus angularis</name>
    <name type="common">Azuki bean</name>
    <name type="synonym">Vigna angularis</name>
    <dbReference type="NCBI Taxonomy" id="3914"/>
    <lineage>
        <taxon>Eukaryota</taxon>
        <taxon>Viridiplantae</taxon>
        <taxon>Streptophyta</taxon>
        <taxon>Embryophyta</taxon>
        <taxon>Tracheophyta</taxon>
        <taxon>Spermatophyta</taxon>
        <taxon>Magnoliopsida</taxon>
        <taxon>eudicotyledons</taxon>
        <taxon>Gunneridae</taxon>
        <taxon>Pentapetalae</taxon>
        <taxon>rosids</taxon>
        <taxon>fabids</taxon>
        <taxon>Fabales</taxon>
        <taxon>Fabaceae</taxon>
        <taxon>Papilionoideae</taxon>
        <taxon>50 kb inversion clade</taxon>
        <taxon>NPAAA clade</taxon>
        <taxon>indigoferoid/millettioid clade</taxon>
        <taxon>Phaseoleae</taxon>
        <taxon>Vigna</taxon>
    </lineage>
</organism>
<reference evidence="3" key="1">
    <citation type="journal article" date="2015" name="Proc. Natl. Acad. Sci. U.S.A.">
        <title>Genome sequencing of adzuki bean (Vigna angularis) provides insight into high starch and low fat accumulation and domestication.</title>
        <authorList>
            <person name="Yang K."/>
            <person name="Tian Z."/>
            <person name="Chen C."/>
            <person name="Luo L."/>
            <person name="Zhao B."/>
            <person name="Wang Z."/>
            <person name="Yu L."/>
            <person name="Li Y."/>
            <person name="Sun Y."/>
            <person name="Li W."/>
            <person name="Chen Y."/>
            <person name="Li Y."/>
            <person name="Zhang Y."/>
            <person name="Ai D."/>
            <person name="Zhao J."/>
            <person name="Shang C."/>
            <person name="Ma Y."/>
            <person name="Wu B."/>
            <person name="Wang M."/>
            <person name="Gao L."/>
            <person name="Sun D."/>
            <person name="Zhang P."/>
            <person name="Guo F."/>
            <person name="Wang W."/>
            <person name="Li Y."/>
            <person name="Wang J."/>
            <person name="Varshney R.K."/>
            <person name="Wang J."/>
            <person name="Ling H.Q."/>
            <person name="Wan P."/>
        </authorList>
    </citation>
    <scope>NUCLEOTIDE SEQUENCE</scope>
    <source>
        <strain evidence="3">cv. Jingnong 6</strain>
    </source>
</reference>
<evidence type="ECO:0000313" key="2">
    <source>
        <dbReference type="EMBL" id="KOM38355.1"/>
    </source>
</evidence>
<evidence type="ECO:0000313" key="3">
    <source>
        <dbReference type="Proteomes" id="UP000053144"/>
    </source>
</evidence>
<feature type="region of interest" description="Disordered" evidence="1">
    <location>
        <begin position="1"/>
        <end position="36"/>
    </location>
</feature>
<feature type="compositionally biased region" description="Basic and acidic residues" evidence="1">
    <location>
        <begin position="18"/>
        <end position="28"/>
    </location>
</feature>
<dbReference type="EMBL" id="CM003373">
    <property type="protein sequence ID" value="KOM38355.1"/>
    <property type="molecule type" value="Genomic_DNA"/>
</dbReference>
<proteinExistence type="predicted"/>
<dbReference type="Gramene" id="KOM38355">
    <property type="protein sequence ID" value="KOM38355"/>
    <property type="gene ID" value="LR48_Vigan03g173700"/>
</dbReference>
<evidence type="ECO:0000256" key="1">
    <source>
        <dbReference type="SAM" id="MobiDB-lite"/>
    </source>
</evidence>
<dbReference type="Proteomes" id="UP000053144">
    <property type="component" value="Chromosome 3"/>
</dbReference>
<sequence>MAFLIEEKHSEVKRRKRPSSEREEEGNRTAEGVRLPNGGSTGVDRFARGICDLSSWSCRFLVLVVCRFEVGEDAGGVCRGDGLKKGEWKTITAQARTNVAYPFGFETDVAYPLTDVPYPFFKAKQIWDICFGFG</sequence>
<dbReference type="AlphaFoldDB" id="A0A0L9U6D8"/>
<feature type="compositionally biased region" description="Basic and acidic residues" evidence="1">
    <location>
        <begin position="1"/>
        <end position="10"/>
    </location>
</feature>
<gene>
    <name evidence="2" type="ORF">LR48_Vigan03g173700</name>
</gene>
<name>A0A0L9U6D8_PHAAN</name>